<evidence type="ECO:0000313" key="11">
    <source>
        <dbReference type="Proteomes" id="UP001176961"/>
    </source>
</evidence>
<keyword evidence="8" id="KW-0732">Signal</keyword>
<keyword evidence="3 7" id="KW-1133">Transmembrane helix</keyword>
<evidence type="ECO:0000256" key="6">
    <source>
        <dbReference type="SAM" id="MobiDB-lite"/>
    </source>
</evidence>
<dbReference type="InterPro" id="IPR039751">
    <property type="entry name" value="HERPUD1/2"/>
</dbReference>
<feature type="chain" id="PRO_5041410910" description="Ubiquitin-like domain-containing protein" evidence="8">
    <location>
        <begin position="18"/>
        <end position="394"/>
    </location>
</feature>
<dbReference type="SUPFAM" id="SSF54236">
    <property type="entry name" value="Ubiquitin-like"/>
    <property type="match status" value="1"/>
</dbReference>
<dbReference type="Pfam" id="PF00240">
    <property type="entry name" value="ubiquitin"/>
    <property type="match status" value="1"/>
</dbReference>
<organism evidence="10 11">
    <name type="scientific">Cylicocyclus nassatus</name>
    <name type="common">Nematode worm</name>
    <dbReference type="NCBI Taxonomy" id="53992"/>
    <lineage>
        <taxon>Eukaryota</taxon>
        <taxon>Metazoa</taxon>
        <taxon>Ecdysozoa</taxon>
        <taxon>Nematoda</taxon>
        <taxon>Chromadorea</taxon>
        <taxon>Rhabditida</taxon>
        <taxon>Rhabditina</taxon>
        <taxon>Rhabditomorpha</taxon>
        <taxon>Strongyloidea</taxon>
        <taxon>Strongylidae</taxon>
        <taxon>Cylicocyclus</taxon>
    </lineage>
</organism>
<accession>A0AA36DSF1</accession>
<feature type="transmembrane region" description="Helical" evidence="7">
    <location>
        <begin position="289"/>
        <end position="320"/>
    </location>
</feature>
<reference evidence="10" key="1">
    <citation type="submission" date="2023-07" db="EMBL/GenBank/DDBJ databases">
        <authorList>
            <consortium name="CYATHOMIX"/>
        </authorList>
    </citation>
    <scope>NUCLEOTIDE SEQUENCE</scope>
    <source>
        <strain evidence="10">N/A</strain>
    </source>
</reference>
<dbReference type="InterPro" id="IPR000626">
    <property type="entry name" value="Ubiquitin-like_dom"/>
</dbReference>
<dbReference type="InterPro" id="IPR029071">
    <property type="entry name" value="Ubiquitin-like_domsf"/>
</dbReference>
<evidence type="ECO:0000313" key="10">
    <source>
        <dbReference type="EMBL" id="CAJ0592948.1"/>
    </source>
</evidence>
<evidence type="ECO:0000256" key="2">
    <source>
        <dbReference type="ARBA" id="ARBA00022692"/>
    </source>
</evidence>
<sequence length="394" mass="43459">MAFAWLIPLLNFRVSLRSHFHSVVSSPVLASNMASTAGASTGTVELTVRCAFQTSKDIRVICPLQWTIRQLKEHLHEVCPSHPAVTSQRLIFSGACLTDDMVIKDVMDQRKVVDGPQVLHLVCPLPQSSPPELRQRHTATATAQSYPPTAPVSAERNASFSPSNTSYQEWYQHFYGSSSPEQMTRLQQYSNYYAAYINQWQQYQFFMMGQMGYSPSMFAASTAQQIPAAAAQPGTAGNGQQAPVNIVPNQPNGNVGAAEQMPAEANIAQAVPGGERGDALDIMYKVFRVVLLLSAVMLYSSLERFLVVVTIALFMFFIQLRRNYNRQARMAAPPQPNVNNNNAGEQNQDGTEQAPAQPAETPSNIQVFFATCYSFITSFFTSLIPDHPVPVDLN</sequence>
<dbReference type="GO" id="GO:0016020">
    <property type="term" value="C:membrane"/>
    <property type="evidence" value="ECO:0007669"/>
    <property type="project" value="UniProtKB-SubCell"/>
</dbReference>
<keyword evidence="5" id="KW-0834">Unfolded protein response</keyword>
<dbReference type="PANTHER" id="PTHR12943">
    <property type="entry name" value="HOMOCYSTEINE-RESPONSIVE ENDOPLASMIC RETICULUM-RESIDENT UNIQUITIN-LIKE DOMAIN HERPUD PROTEIN FAMILY MEMBER"/>
    <property type="match status" value="1"/>
</dbReference>
<evidence type="ECO:0000256" key="1">
    <source>
        <dbReference type="ARBA" id="ARBA00004370"/>
    </source>
</evidence>
<keyword evidence="11" id="KW-1185">Reference proteome</keyword>
<dbReference type="PROSITE" id="PS50053">
    <property type="entry name" value="UBIQUITIN_2"/>
    <property type="match status" value="1"/>
</dbReference>
<dbReference type="PANTHER" id="PTHR12943:SF27">
    <property type="entry name" value="HOMOCYSTEINE-INDUCED ENDOPLASMIC RETICULUM PROTEIN, ISOFORM A"/>
    <property type="match status" value="1"/>
</dbReference>
<comment type="subcellular location">
    <subcellularLocation>
        <location evidence="1">Membrane</location>
    </subcellularLocation>
</comment>
<dbReference type="FunFam" id="3.10.20.90:FF:000046">
    <property type="entry name" value="Homocysteine-responsive endoplasmic reticulum-resident ubiquitin-like domain member 2 protein"/>
    <property type="match status" value="1"/>
</dbReference>
<dbReference type="Gene3D" id="3.10.20.90">
    <property type="entry name" value="Phosphatidylinositol 3-kinase Catalytic Subunit, Chain A, domain 1"/>
    <property type="match status" value="1"/>
</dbReference>
<evidence type="ECO:0000256" key="4">
    <source>
        <dbReference type="ARBA" id="ARBA00023136"/>
    </source>
</evidence>
<feature type="domain" description="Ubiquitin-like" evidence="9">
    <location>
        <begin position="44"/>
        <end position="105"/>
    </location>
</feature>
<protein>
    <recommendedName>
        <fullName evidence="9">Ubiquitin-like domain-containing protein</fullName>
    </recommendedName>
</protein>
<evidence type="ECO:0000256" key="5">
    <source>
        <dbReference type="ARBA" id="ARBA00023230"/>
    </source>
</evidence>
<evidence type="ECO:0000256" key="3">
    <source>
        <dbReference type="ARBA" id="ARBA00022989"/>
    </source>
</evidence>
<comment type="caution">
    <text evidence="10">The sequence shown here is derived from an EMBL/GenBank/DDBJ whole genome shotgun (WGS) entry which is preliminary data.</text>
</comment>
<feature type="region of interest" description="Disordered" evidence="6">
    <location>
        <begin position="129"/>
        <end position="160"/>
    </location>
</feature>
<dbReference type="AlphaFoldDB" id="A0AA36DSF1"/>
<feature type="compositionally biased region" description="Polar residues" evidence="6">
    <location>
        <begin position="138"/>
        <end position="147"/>
    </location>
</feature>
<feature type="signal peptide" evidence="8">
    <location>
        <begin position="1"/>
        <end position="17"/>
    </location>
</feature>
<feature type="compositionally biased region" description="Low complexity" evidence="6">
    <location>
        <begin position="337"/>
        <end position="348"/>
    </location>
</feature>
<proteinExistence type="predicted"/>
<evidence type="ECO:0000256" key="8">
    <source>
        <dbReference type="SAM" id="SignalP"/>
    </source>
</evidence>
<feature type="region of interest" description="Disordered" evidence="6">
    <location>
        <begin position="331"/>
        <end position="358"/>
    </location>
</feature>
<dbReference type="Proteomes" id="UP001176961">
    <property type="component" value="Unassembled WGS sequence"/>
</dbReference>
<name>A0AA36DSF1_CYLNA</name>
<dbReference type="EMBL" id="CATQJL010000112">
    <property type="protein sequence ID" value="CAJ0592948.1"/>
    <property type="molecule type" value="Genomic_DNA"/>
</dbReference>
<evidence type="ECO:0000259" key="9">
    <source>
        <dbReference type="PROSITE" id="PS50053"/>
    </source>
</evidence>
<gene>
    <name evidence="10" type="ORF">CYNAS_LOCUS4931</name>
</gene>
<keyword evidence="2 7" id="KW-0812">Transmembrane</keyword>
<keyword evidence="4 7" id="KW-0472">Membrane</keyword>
<dbReference type="GO" id="GO:0030968">
    <property type="term" value="P:endoplasmic reticulum unfolded protein response"/>
    <property type="evidence" value="ECO:0007669"/>
    <property type="project" value="TreeGrafter"/>
</dbReference>
<evidence type="ECO:0000256" key="7">
    <source>
        <dbReference type="SAM" id="Phobius"/>
    </source>
</evidence>